<dbReference type="KEGG" id="xbo:XBJ1_3009"/>
<accession>D3V8H1</accession>
<evidence type="ECO:0000313" key="2">
    <source>
        <dbReference type="Proteomes" id="UP000002045"/>
    </source>
</evidence>
<dbReference type="STRING" id="406818.XBJ1_3009"/>
<dbReference type="AlphaFoldDB" id="D3V8H1"/>
<dbReference type="EMBL" id="FN667741">
    <property type="protein sequence ID" value="CBJ82133.1"/>
    <property type="molecule type" value="Genomic_DNA"/>
</dbReference>
<protein>
    <submittedName>
        <fullName evidence="1">Uncharacterized protein</fullName>
    </submittedName>
</protein>
<reference evidence="1" key="1">
    <citation type="journal article" date="2011" name="PLoS ONE">
        <title>The entomopathogenic bacterial endosymbionts xenorhabdus and photorhabdus: convergent lifestyles from divergent genomes.</title>
        <authorList>
            <person name="Chaston J.M."/>
            <person name="Suen G."/>
            <person name="Tucker S.L."/>
            <person name="Andersen A.W."/>
            <person name="Bhasin A."/>
            <person name="Bode E."/>
            <person name="Bode H.B."/>
            <person name="Brachmann A.O."/>
            <person name="Cowles C.E."/>
            <person name="Cowles K.N."/>
            <person name="Darby C."/>
            <person name="de Leon L."/>
            <person name="Drace K."/>
            <person name="Du Z."/>
            <person name="Givaudan A."/>
            <person name="Herbert Tran E.E."/>
            <person name="Jewell K.A."/>
            <person name="Knack J.J."/>
            <person name="Krasomil-Osterfeld K.C."/>
            <person name="Kukor R."/>
            <person name="Lanois A."/>
            <person name="Latreille P."/>
            <person name="Leimgruber N.K."/>
            <person name="Lipke C.M."/>
            <person name="Liu R."/>
            <person name="Lu X."/>
            <person name="Martens E.C."/>
            <person name="Marri P.R."/>
            <person name="Medigue C."/>
            <person name="Menard M.L."/>
            <person name="Miller N.M."/>
            <person name="Morales-Soto N."/>
            <person name="Norton S."/>
            <person name="Ogier J.C."/>
            <person name="Orchard S.S."/>
            <person name="Park D."/>
            <person name="Park Y."/>
            <person name="Qurollo B.A."/>
            <person name="Sugar D.R."/>
            <person name="Richards G.R."/>
            <person name="Rouy Z."/>
            <person name="Slominski B."/>
            <person name="Slominski K."/>
            <person name="Snyder H."/>
            <person name="Tjaden B.C."/>
            <person name="van der Hoeven R."/>
            <person name="Welch R.D."/>
            <person name="Wheeler C."/>
            <person name="Xiang B."/>
            <person name="Barbazuk B."/>
            <person name="Gaudriault S."/>
            <person name="Goodner B."/>
            <person name="Slater S.C."/>
            <person name="Forst S."/>
            <person name="Goldman B.S."/>
            <person name="Goodrich-Blair H."/>
        </authorList>
    </citation>
    <scope>NUCLEOTIDE SEQUENCE [LARGE SCALE GENOMIC DNA]</scope>
    <source>
        <strain evidence="1">SS-2004</strain>
    </source>
</reference>
<proteinExistence type="predicted"/>
<evidence type="ECO:0000313" key="1">
    <source>
        <dbReference type="EMBL" id="CBJ82133.1"/>
    </source>
</evidence>
<dbReference type="Proteomes" id="UP000002045">
    <property type="component" value="Chromosome"/>
</dbReference>
<dbReference type="HOGENOM" id="CLU_2884898_0_0_6"/>
<organism evidence="1 2">
    <name type="scientific">Xenorhabdus bovienii (strain SS-2004)</name>
    <name type="common">Xenorhabdus nematophila subsp. bovienii</name>
    <dbReference type="NCBI Taxonomy" id="406818"/>
    <lineage>
        <taxon>Bacteria</taxon>
        <taxon>Pseudomonadati</taxon>
        <taxon>Pseudomonadota</taxon>
        <taxon>Gammaproteobacteria</taxon>
        <taxon>Enterobacterales</taxon>
        <taxon>Morganellaceae</taxon>
        <taxon>Xenorhabdus</taxon>
    </lineage>
</organism>
<gene>
    <name evidence="1" type="ordered locus">XBJ1_3009</name>
</gene>
<sequence>MLLFSVNKSGMKRLKNWSRETTQATTLVINDFLRSTQYEMISLHKLSWMFYQINLRKYFNLNSTSALS</sequence>
<name>D3V8H1_XENBS</name>